<evidence type="ECO:0000313" key="1">
    <source>
        <dbReference type="EMBL" id="QHT02069.1"/>
    </source>
</evidence>
<dbReference type="Pfam" id="PF19063">
    <property type="entry name" value="DUF5759"/>
    <property type="match status" value="1"/>
</dbReference>
<protein>
    <submittedName>
        <fullName evidence="1">Uncharacterized protein</fullName>
    </submittedName>
</protein>
<dbReference type="InterPro" id="IPR043977">
    <property type="entry name" value="DUF5759"/>
</dbReference>
<organism evidence="1">
    <name type="scientific">viral metagenome</name>
    <dbReference type="NCBI Taxonomy" id="1070528"/>
    <lineage>
        <taxon>unclassified sequences</taxon>
        <taxon>metagenomes</taxon>
        <taxon>organismal metagenomes</taxon>
    </lineage>
</organism>
<sequence>MPPRILLSELYTLKEKKEHAKYLTFDKIIEICHKKIKHTATIGGMNIFYEIPYYIYGKPLYKIEDCIKYIVDALRKNGLYVQILPEPNNNMLYISWNPSEISSNIKSLGYTGKGL</sequence>
<proteinExistence type="predicted"/>
<dbReference type="EMBL" id="MN739390">
    <property type="protein sequence ID" value="QHT02069.1"/>
    <property type="molecule type" value="Genomic_DNA"/>
</dbReference>
<reference evidence="1" key="1">
    <citation type="journal article" date="2020" name="Nature">
        <title>Giant virus diversity and host interactions through global metagenomics.</title>
        <authorList>
            <person name="Schulz F."/>
            <person name="Roux S."/>
            <person name="Paez-Espino D."/>
            <person name="Jungbluth S."/>
            <person name="Walsh D.A."/>
            <person name="Denef V.J."/>
            <person name="McMahon K.D."/>
            <person name="Konstantinidis K.T."/>
            <person name="Eloe-Fadrosh E.A."/>
            <person name="Kyrpides N.C."/>
            <person name="Woyke T."/>
        </authorList>
    </citation>
    <scope>NUCLEOTIDE SEQUENCE</scope>
    <source>
        <strain evidence="1">GVMAG-M-3300020565-3</strain>
    </source>
</reference>
<accession>A0A6C0CEE6</accession>
<name>A0A6C0CEE6_9ZZZZ</name>
<dbReference type="AlphaFoldDB" id="A0A6C0CEE6"/>